<evidence type="ECO:0000313" key="1">
    <source>
        <dbReference type="EMBL" id="GAH55235.1"/>
    </source>
</evidence>
<reference evidence="1" key="1">
    <citation type="journal article" date="2014" name="Front. Microbiol.">
        <title>High frequency of phylogenetically diverse reductive dehalogenase-homologous genes in deep subseafloor sedimentary metagenomes.</title>
        <authorList>
            <person name="Kawai M."/>
            <person name="Futagami T."/>
            <person name="Toyoda A."/>
            <person name="Takaki Y."/>
            <person name="Nishi S."/>
            <person name="Hori S."/>
            <person name="Arai W."/>
            <person name="Tsubouchi T."/>
            <person name="Morono Y."/>
            <person name="Uchiyama I."/>
            <person name="Ito T."/>
            <person name="Fujiyama A."/>
            <person name="Inagaki F."/>
            <person name="Takami H."/>
        </authorList>
    </citation>
    <scope>NUCLEOTIDE SEQUENCE</scope>
    <source>
        <strain evidence="1">Expedition CK06-06</strain>
    </source>
</reference>
<gene>
    <name evidence="1" type="ORF">S03H2_28239</name>
</gene>
<sequence>MNREAIALAADSAVSFFEGEGKKIFQSANKIFTLSRYSPVGIMIYGNATLLRVHWETIIKMYRSKLGKKNFKTLKEFADDFIAYLKNNFTLFPESERAIFVEGCIYAYFRKIRDDINKAIEEKFEDNKKKLKGSEILQVVSTKINEDYKIWKNG</sequence>
<accession>X1HDS8</accession>
<organism evidence="1">
    <name type="scientific">marine sediment metagenome</name>
    <dbReference type="NCBI Taxonomy" id="412755"/>
    <lineage>
        <taxon>unclassified sequences</taxon>
        <taxon>metagenomes</taxon>
        <taxon>ecological metagenomes</taxon>
    </lineage>
</organism>
<proteinExistence type="predicted"/>
<dbReference type="AlphaFoldDB" id="X1HDS8"/>
<comment type="caution">
    <text evidence="1">The sequence shown here is derived from an EMBL/GenBank/DDBJ whole genome shotgun (WGS) entry which is preliminary data.</text>
</comment>
<name>X1HDS8_9ZZZZ</name>
<protein>
    <submittedName>
        <fullName evidence="1">Uncharacterized protein</fullName>
    </submittedName>
</protein>
<feature type="non-terminal residue" evidence="1">
    <location>
        <position position="154"/>
    </location>
</feature>
<dbReference type="EMBL" id="BARU01017009">
    <property type="protein sequence ID" value="GAH55235.1"/>
    <property type="molecule type" value="Genomic_DNA"/>
</dbReference>